<keyword evidence="4 6" id="KW-1133">Transmembrane helix</keyword>
<evidence type="ECO:0000256" key="5">
    <source>
        <dbReference type="ARBA" id="ARBA00023136"/>
    </source>
</evidence>
<feature type="transmembrane region" description="Helical" evidence="6">
    <location>
        <begin position="34"/>
        <end position="60"/>
    </location>
</feature>
<gene>
    <name evidence="7" type="ORF">C7Y72_18490</name>
</gene>
<dbReference type="OrthoDB" id="3209118at2"/>
<keyword evidence="8" id="KW-1185">Reference proteome</keyword>
<dbReference type="InterPro" id="IPR017039">
    <property type="entry name" value="Virul_fac_BrkB"/>
</dbReference>
<feature type="transmembrane region" description="Helical" evidence="6">
    <location>
        <begin position="219"/>
        <end position="241"/>
    </location>
</feature>
<comment type="subcellular location">
    <subcellularLocation>
        <location evidence="1">Cell membrane</location>
        <topology evidence="1">Multi-pass membrane protein</topology>
    </subcellularLocation>
</comment>
<accession>A0A2T4UDT0</accession>
<feature type="transmembrane region" description="Helical" evidence="6">
    <location>
        <begin position="253"/>
        <end position="280"/>
    </location>
</feature>
<dbReference type="PANTHER" id="PTHR30213:SF0">
    <property type="entry name" value="UPF0761 MEMBRANE PROTEIN YIHY"/>
    <property type="match status" value="1"/>
</dbReference>
<dbReference type="EMBL" id="PYYB01000003">
    <property type="protein sequence ID" value="PTL55625.1"/>
    <property type="molecule type" value="Genomic_DNA"/>
</dbReference>
<organism evidence="7 8">
    <name type="scientific">Paraconexibacter algicola</name>
    <dbReference type="NCBI Taxonomy" id="2133960"/>
    <lineage>
        <taxon>Bacteria</taxon>
        <taxon>Bacillati</taxon>
        <taxon>Actinomycetota</taxon>
        <taxon>Thermoleophilia</taxon>
        <taxon>Solirubrobacterales</taxon>
        <taxon>Paraconexibacteraceae</taxon>
        <taxon>Paraconexibacter</taxon>
    </lineage>
</organism>
<feature type="transmembrane region" description="Helical" evidence="6">
    <location>
        <begin position="185"/>
        <end position="207"/>
    </location>
</feature>
<dbReference type="Pfam" id="PF03631">
    <property type="entry name" value="Virul_fac_BrkB"/>
    <property type="match status" value="1"/>
</dbReference>
<reference evidence="7 8" key="1">
    <citation type="submission" date="2018-03" db="EMBL/GenBank/DDBJ databases">
        <title>Aquarubrobacter algicola gen. nov., sp. nov., a novel actinobacterium isolated from shallow eutrophic lake during the end of cyanobacterial harmful algal blooms.</title>
        <authorList>
            <person name="Chun S.J."/>
        </authorList>
    </citation>
    <scope>NUCLEOTIDE SEQUENCE [LARGE SCALE GENOMIC DNA]</scope>
    <source>
        <strain evidence="7 8">Seoho-28</strain>
    </source>
</reference>
<dbReference type="AlphaFoldDB" id="A0A2T4UDT0"/>
<keyword evidence="2" id="KW-1003">Cell membrane</keyword>
<protein>
    <recommendedName>
        <fullName evidence="9">YihY/virulence factor BrkB family protein</fullName>
    </recommendedName>
</protein>
<dbReference type="Proteomes" id="UP000240739">
    <property type="component" value="Unassembled WGS sequence"/>
</dbReference>
<dbReference type="PANTHER" id="PTHR30213">
    <property type="entry name" value="INNER MEMBRANE PROTEIN YHJD"/>
    <property type="match status" value="1"/>
</dbReference>
<dbReference type="GO" id="GO:0005886">
    <property type="term" value="C:plasma membrane"/>
    <property type="evidence" value="ECO:0007669"/>
    <property type="project" value="UniProtKB-SubCell"/>
</dbReference>
<evidence type="ECO:0000256" key="4">
    <source>
        <dbReference type="ARBA" id="ARBA00022989"/>
    </source>
</evidence>
<dbReference type="PIRSF" id="PIRSF035875">
    <property type="entry name" value="RNase_BN"/>
    <property type="match status" value="1"/>
</dbReference>
<keyword evidence="5 6" id="KW-0472">Membrane</keyword>
<feature type="transmembrane region" description="Helical" evidence="6">
    <location>
        <begin position="142"/>
        <end position="165"/>
    </location>
</feature>
<feature type="transmembrane region" description="Helical" evidence="6">
    <location>
        <begin position="103"/>
        <end position="122"/>
    </location>
</feature>
<dbReference type="RefSeq" id="WP_107570668.1">
    <property type="nucleotide sequence ID" value="NZ_PYYB01000003.1"/>
</dbReference>
<evidence type="ECO:0000313" key="7">
    <source>
        <dbReference type="EMBL" id="PTL55625.1"/>
    </source>
</evidence>
<sequence>MDNARIDLARRPHPLRALGRAIARFWRKAYDDGVTGLAAMVAYNLLLSIFPLALIALFVAGQVLSSEDLERSVLADLQRLFPSAADSTLRSALNSIEQRTTTTGIVALVASVWIGSSFWGALDTAFGRIYGTDSRPWVRQKLFSVSMLVVVFLFFVASLAIPFAQSTLRKGASGLPLGLDDVHEIVFGITLAAGLVLLFATLCLVYWRVPRGAMPWRRVWPGALGATLAIGVVDYAFPLYLTNVSTIAEVGPSVVFALIALVWFYALAIILLAGAVVNALRRTPEEVRADATRAAASGPAARVESVVHP</sequence>
<keyword evidence="3 6" id="KW-0812">Transmembrane</keyword>
<evidence type="ECO:0000256" key="3">
    <source>
        <dbReference type="ARBA" id="ARBA00022692"/>
    </source>
</evidence>
<evidence type="ECO:0008006" key="9">
    <source>
        <dbReference type="Google" id="ProtNLM"/>
    </source>
</evidence>
<evidence type="ECO:0000313" key="8">
    <source>
        <dbReference type="Proteomes" id="UP000240739"/>
    </source>
</evidence>
<comment type="caution">
    <text evidence="7">The sequence shown here is derived from an EMBL/GenBank/DDBJ whole genome shotgun (WGS) entry which is preliminary data.</text>
</comment>
<proteinExistence type="predicted"/>
<name>A0A2T4UDT0_9ACTN</name>
<evidence type="ECO:0000256" key="2">
    <source>
        <dbReference type="ARBA" id="ARBA00022475"/>
    </source>
</evidence>
<evidence type="ECO:0000256" key="6">
    <source>
        <dbReference type="SAM" id="Phobius"/>
    </source>
</evidence>
<evidence type="ECO:0000256" key="1">
    <source>
        <dbReference type="ARBA" id="ARBA00004651"/>
    </source>
</evidence>